<dbReference type="Pfam" id="PF04296">
    <property type="entry name" value="YlxR"/>
    <property type="match status" value="1"/>
</dbReference>
<dbReference type="STRING" id="1319815.HMPREF0202_00576"/>
<evidence type="ECO:0008006" key="5">
    <source>
        <dbReference type="Google" id="ProtNLM"/>
    </source>
</evidence>
<dbReference type="Gene3D" id="3.30.1330.30">
    <property type="match status" value="1"/>
</dbReference>
<dbReference type="SUPFAM" id="SSF64376">
    <property type="entry name" value="YlxR-like"/>
    <property type="match status" value="1"/>
</dbReference>
<dbReference type="InterPro" id="IPR004038">
    <property type="entry name" value="Ribosomal_eL8/eL30/eS12/Gad45"/>
</dbReference>
<dbReference type="EMBL" id="AXZF01000019">
    <property type="protein sequence ID" value="ERT69548.1"/>
    <property type="molecule type" value="Genomic_DNA"/>
</dbReference>
<feature type="domain" description="Ribosomal protein eL8/eL30/eS12/Gadd45" evidence="1">
    <location>
        <begin position="93"/>
        <end position="169"/>
    </location>
</feature>
<dbReference type="PANTHER" id="PTHR34215">
    <property type="entry name" value="BLL0784 PROTEIN"/>
    <property type="match status" value="1"/>
</dbReference>
<dbReference type="PATRIC" id="fig|1319815.3.peg.552"/>
<dbReference type="Gene3D" id="3.30.1230.10">
    <property type="entry name" value="YlxR-like"/>
    <property type="match status" value="1"/>
</dbReference>
<evidence type="ECO:0000313" key="3">
    <source>
        <dbReference type="EMBL" id="ERT69548.1"/>
    </source>
</evidence>
<dbReference type="InterPro" id="IPR037465">
    <property type="entry name" value="YlxR"/>
</dbReference>
<organism evidence="3 4">
    <name type="scientific">Cetobacterium somerae ATCC BAA-474</name>
    <dbReference type="NCBI Taxonomy" id="1319815"/>
    <lineage>
        <taxon>Bacteria</taxon>
        <taxon>Fusobacteriati</taxon>
        <taxon>Fusobacteriota</taxon>
        <taxon>Fusobacteriia</taxon>
        <taxon>Fusobacteriales</taxon>
        <taxon>Fusobacteriaceae</taxon>
        <taxon>Cetobacterium</taxon>
    </lineage>
</organism>
<dbReference type="InterPro" id="IPR007393">
    <property type="entry name" value="YlxR_dom"/>
</dbReference>
<dbReference type="Proteomes" id="UP000017081">
    <property type="component" value="Unassembled WGS sequence"/>
</dbReference>
<evidence type="ECO:0000313" key="4">
    <source>
        <dbReference type="Proteomes" id="UP000017081"/>
    </source>
</evidence>
<accession>U7VFE4</accession>
<dbReference type="PANTHER" id="PTHR34215:SF1">
    <property type="entry name" value="YLXR DOMAIN-CONTAINING PROTEIN"/>
    <property type="match status" value="1"/>
</dbReference>
<feature type="domain" description="YlxR" evidence="2">
    <location>
        <begin position="12"/>
        <end position="67"/>
    </location>
</feature>
<dbReference type="SUPFAM" id="SSF55315">
    <property type="entry name" value="L30e-like"/>
    <property type="match status" value="1"/>
</dbReference>
<dbReference type="HOGENOM" id="CLU_091016_2_0_0"/>
<evidence type="ECO:0000259" key="1">
    <source>
        <dbReference type="Pfam" id="PF01248"/>
    </source>
</evidence>
<sequence>MRKKMLNHTPERTCVVCREKKNKSELFRIAKISESNYSFDEKQKLQARAIYVCKTHECIKRISKNKKYSLKIEDLLTMVNLLKKQSKDYLNILKAMKNSEHLTFGINMVMEDIQHIHFLIIAEDISEKNDKKIIAKAKEFNIPYAHFGDKAQLGDIFNKDEINVIAIKNKKVARGLID</sequence>
<protein>
    <recommendedName>
        <fullName evidence="5">YlxR domain-containing protein</fullName>
    </recommendedName>
</protein>
<dbReference type="InterPro" id="IPR029064">
    <property type="entry name" value="Ribosomal_eL30-like_sf"/>
</dbReference>
<proteinExistence type="predicted"/>
<name>U7VFE4_9FUSO</name>
<dbReference type="AlphaFoldDB" id="U7VFE4"/>
<dbReference type="InterPro" id="IPR035931">
    <property type="entry name" value="YlxR-like_sf"/>
</dbReference>
<evidence type="ECO:0000259" key="2">
    <source>
        <dbReference type="Pfam" id="PF04296"/>
    </source>
</evidence>
<keyword evidence="4" id="KW-1185">Reference proteome</keyword>
<dbReference type="Pfam" id="PF01248">
    <property type="entry name" value="Ribosomal_L7Ae"/>
    <property type="match status" value="1"/>
</dbReference>
<gene>
    <name evidence="3" type="ORF">HMPREF0202_00576</name>
</gene>
<reference evidence="3 4" key="1">
    <citation type="submission" date="2013-08" db="EMBL/GenBank/DDBJ databases">
        <authorList>
            <person name="Weinstock G."/>
            <person name="Sodergren E."/>
            <person name="Wylie T."/>
            <person name="Fulton L."/>
            <person name="Fulton R."/>
            <person name="Fronick C."/>
            <person name="O'Laughlin M."/>
            <person name="Godfrey J."/>
            <person name="Miner T."/>
            <person name="Herter B."/>
            <person name="Appelbaum E."/>
            <person name="Cordes M."/>
            <person name="Lek S."/>
            <person name="Wollam A."/>
            <person name="Pepin K.H."/>
            <person name="Palsikar V.B."/>
            <person name="Mitreva M."/>
            <person name="Wilson R.K."/>
        </authorList>
    </citation>
    <scope>NUCLEOTIDE SEQUENCE [LARGE SCALE GENOMIC DNA]</scope>
    <source>
        <strain evidence="3 4">ATCC BAA-474</strain>
    </source>
</reference>
<comment type="caution">
    <text evidence="3">The sequence shown here is derived from an EMBL/GenBank/DDBJ whole genome shotgun (WGS) entry which is preliminary data.</text>
</comment>
<dbReference type="eggNOG" id="COG2740">
    <property type="taxonomic scope" value="Bacteria"/>
</dbReference>